<evidence type="ECO:0000313" key="4">
    <source>
        <dbReference type="Proteomes" id="UP001501940"/>
    </source>
</evidence>
<keyword evidence="4" id="KW-1185">Reference proteome</keyword>
<feature type="compositionally biased region" description="Basic and acidic residues" evidence="1">
    <location>
        <begin position="1219"/>
        <end position="1231"/>
    </location>
</feature>
<accession>A0AAQ6AMH7</accession>
<name>A0AAQ6AMH7_AMPOC</name>
<dbReference type="GeneTree" id="ENSGT00530000063472"/>
<dbReference type="KEGG" id="aoce:111575929"/>
<reference evidence="3 4" key="1">
    <citation type="submission" date="2022-01" db="EMBL/GenBank/DDBJ databases">
        <title>A chromosome-scale genome assembly of the false clownfish, Amphiprion ocellaris.</title>
        <authorList>
            <person name="Ryu T."/>
        </authorList>
    </citation>
    <scope>NUCLEOTIDE SEQUENCE [LARGE SCALE GENOMIC DNA]</scope>
</reference>
<dbReference type="PANTHER" id="PTHR21590:SF4">
    <property type="entry name" value="UPF0606 PROTEIN KIAA1549"/>
    <property type="match status" value="1"/>
</dbReference>
<feature type="compositionally biased region" description="Polar residues" evidence="1">
    <location>
        <begin position="193"/>
        <end position="219"/>
    </location>
</feature>
<keyword evidence="2" id="KW-0472">Membrane</keyword>
<sequence length="1755" mass="190106">MAGLVSTVGLMVMLEALMHTHGRCAAFLGITVLVTVIAADSPVADESSLNSTHHPMGRLGDIPDPLGSSPSALPDSYYTAFESPDSPGALPSVPQPVHEARTAEAIAYENSKSNTPRDALTEEPHTLTTPPLNPFEPLLGSGPQLEAPAKLSADWKMSSTNSDHKLSSLSPTPTTSQPQLQSNTSTTSLSPSAFTGSKPQLSLNSEQEATFSKQQGGASEQTLAIMTSKPGQPSLEPPNLTFAESLPDEFYSKIVDENQLSPSSAHLEESKRPHFINMLPNQDEILSPGYNVPFIAAHPSSPSSEPTEVSPEDFYPTNTMELDWGSGDYLETMSFFDTDRDDYSLVTKVPSDSYDMEDYTETYDTSFPSRVGISPSSLHPLHVSPSPSLVTAYSTIRPLKSIYPSSFSTTVQFTVEPTPTADSDIPDLSDIDWPDTFTIQPTDVLLPDMNSLEYYTTQLTKENNGSEAGAEHRGNVTVVSISSTDITPTSGFNNSTKLTEVESSSDLSGFEPHDESTTLVPTEESPVLVNASEPFLDPSIVPNHYLDPSSTMWGSQVSTTNWSPHSLTVSLDRTAVTEAVQPTPLLPDDLISPSSLTDVHWFVTESFATVAFSPAPTEPAVNDTELTPQDSTYTTEQTLVSTESTSPSVTLPPLVVSGNQGVTEDGVDIPATVTLIPASSEVNTDSAAPKSTTATNTPHQATTRFTATTKASTSVNVIPTTGGKTAATTSRQYLCDLDRPAYLIKIGFPSGATVGYAKSQVRDILKGEFNKSVELQVVDPPPKFVFRIVSGPVVYTAISVINALRRSGRRFLSVSPNWMTPDSKYQVHSVLQFVPVRIDVRFCNFSESIEKGLTMAFAEVRRRSKESTNFTVHIVNITMAPPKYEDQRLVRQPVDITFTVRGSRGYLMGSEVSNALMKLTVVEFSFYMGFPVLQIAEPFHYPELNTSQVLRSSWVRTVLLGVLDQKASERTFQATMERRVAMLLGEAMGLGRRVKRATTTGNSSVQIVSASRLAGADHPLEIVYFVEGPSGQRMPAVETANLLNNLDVQRAAIVLGYRVQGILAQPVEKVASSPSDTENNNMWVVIGVVIPLLVVIIIISILYWKLCRTDKLEFQPDAMTSIQQRQKLQAPSVKGFDFAKLHLGQQSKDDVMVIQESVPPGPGPGPLPVSIKDGLSPSENGEIPTPISKASLSSTKASRTSRRRERVSPSDGDSVVSDHSSERESTEENLRAHATPSDSKHTRKVPINVLNGKNRIGPPPMNGTSEQLSSASIFEHVDRMSRATDASRRLPNKVQLIAMQPMPVPPLHSPPINGKLSDTNQINKEIQVALRHKSEIEHHRNKIRLRAKRKGHYDFPAMDDMIGGLGDAKDQDRIYQKAQTQIDKILDPDAQMPSIFMEPKKSARGRRSPKQRMKEQLNGGMMEADKDHLITDDTDGVYRKCPGVNNIAYVSDPDQGPGSPHRSPSPTDDVFLTHASSPPGHAPPPPPYMPPQPSIEEARQQMHSLLDDAFALVSPTSQGSTAGITLPGANSNPPVSSPPGRGSRPWGPSYQALGPTPRFTELGMSSPAVQGLTPRQGLGSSYLPPGETAGHGEQLQADSLYSSRGLYTDELPSSARPRPVGGTTGAQLHHLTQVGLSSRMNGYPAGVRAAPGQNGGVGWNHYHDDNFSRVETEKDAFLECPEHSSSSIFQMHRSGLREPTAPPAHLDTPGVGYMTAPPPLDTSPPTHSSASLIKAIREELLRLSQKQAAVPSYHS</sequence>
<feature type="region of interest" description="Disordered" evidence="1">
    <location>
        <begin position="1516"/>
        <end position="1545"/>
    </location>
</feature>
<reference evidence="3" key="2">
    <citation type="submission" date="2025-08" db="UniProtKB">
        <authorList>
            <consortium name="Ensembl"/>
        </authorList>
    </citation>
    <scope>IDENTIFICATION</scope>
</reference>
<evidence type="ECO:0000313" key="3">
    <source>
        <dbReference type="Ensembl" id="ENSAOCP00000078404.1"/>
    </source>
</evidence>
<keyword evidence="2" id="KW-0812">Transmembrane</keyword>
<feature type="region of interest" description="Disordered" evidence="1">
    <location>
        <begin position="504"/>
        <end position="523"/>
    </location>
</feature>
<dbReference type="PANTHER" id="PTHR21590">
    <property type="entry name" value="SEA DOMAIN-CONTAINING PROTEIN"/>
    <property type="match status" value="1"/>
</dbReference>
<protein>
    <submittedName>
        <fullName evidence="3">Uncharacterized protein</fullName>
    </submittedName>
</protein>
<dbReference type="Ensembl" id="ENSAOCT00000070372.1">
    <property type="protein sequence ID" value="ENSAOCP00000078404.1"/>
    <property type="gene ID" value="ENSAOCG00000008565.2"/>
</dbReference>
<feature type="compositionally biased region" description="Pro residues" evidence="1">
    <location>
        <begin position="1480"/>
        <end position="1493"/>
    </location>
</feature>
<dbReference type="InterPro" id="IPR024606">
    <property type="entry name" value="KIAA1549"/>
</dbReference>
<feature type="region of interest" description="Disordered" evidence="1">
    <location>
        <begin position="1155"/>
        <end position="1266"/>
    </location>
</feature>
<dbReference type="RefSeq" id="XP_023137111.1">
    <property type="nucleotide sequence ID" value="XM_023281343.3"/>
</dbReference>
<feature type="compositionally biased region" description="Low complexity" evidence="1">
    <location>
        <begin position="1188"/>
        <end position="1198"/>
    </location>
</feature>
<feature type="compositionally biased region" description="Low complexity" evidence="1">
    <location>
        <begin position="1209"/>
        <end position="1218"/>
    </location>
</feature>
<reference evidence="3" key="3">
    <citation type="submission" date="2025-09" db="UniProtKB">
        <authorList>
            <consortium name="Ensembl"/>
        </authorList>
    </citation>
    <scope>IDENTIFICATION</scope>
</reference>
<dbReference type="Proteomes" id="UP001501940">
    <property type="component" value="Chromosome 3"/>
</dbReference>
<proteinExistence type="predicted"/>
<keyword evidence="2" id="KW-1133">Transmembrane helix</keyword>
<evidence type="ECO:0000256" key="1">
    <source>
        <dbReference type="SAM" id="MobiDB-lite"/>
    </source>
</evidence>
<dbReference type="Pfam" id="PF12877">
    <property type="entry name" value="KIAA1549"/>
    <property type="match status" value="1"/>
</dbReference>
<feature type="compositionally biased region" description="Low complexity" evidence="1">
    <location>
        <begin position="167"/>
        <end position="192"/>
    </location>
</feature>
<organism evidence="3 4">
    <name type="scientific">Amphiprion ocellaris</name>
    <name type="common">Clown anemonefish</name>
    <dbReference type="NCBI Taxonomy" id="80972"/>
    <lineage>
        <taxon>Eukaryota</taxon>
        <taxon>Metazoa</taxon>
        <taxon>Chordata</taxon>
        <taxon>Craniata</taxon>
        <taxon>Vertebrata</taxon>
        <taxon>Euteleostomi</taxon>
        <taxon>Actinopterygii</taxon>
        <taxon>Neopterygii</taxon>
        <taxon>Teleostei</taxon>
        <taxon>Neoteleostei</taxon>
        <taxon>Acanthomorphata</taxon>
        <taxon>Ovalentaria</taxon>
        <taxon>Pomacentridae</taxon>
        <taxon>Amphiprion</taxon>
    </lineage>
</organism>
<evidence type="ECO:0000256" key="2">
    <source>
        <dbReference type="SAM" id="Phobius"/>
    </source>
</evidence>
<feature type="region of interest" description="Disordered" evidence="1">
    <location>
        <begin position="1563"/>
        <end position="1593"/>
    </location>
</feature>
<feature type="compositionally biased region" description="Low complexity" evidence="1">
    <location>
        <begin position="1527"/>
        <end position="1545"/>
    </location>
</feature>
<feature type="region of interest" description="Disordered" evidence="1">
    <location>
        <begin position="1448"/>
        <end position="1493"/>
    </location>
</feature>
<feature type="region of interest" description="Disordered" evidence="1">
    <location>
        <begin position="107"/>
        <end position="219"/>
    </location>
</feature>
<dbReference type="GeneID" id="111575929"/>
<feature type="transmembrane region" description="Helical" evidence="2">
    <location>
        <begin position="784"/>
        <end position="804"/>
    </location>
</feature>
<feature type="transmembrane region" description="Helical" evidence="2">
    <location>
        <begin position="1082"/>
        <end position="1104"/>
    </location>
</feature>
<feature type="region of interest" description="Disordered" evidence="1">
    <location>
        <begin position="45"/>
        <end position="69"/>
    </location>
</feature>